<dbReference type="Pfam" id="PF06268">
    <property type="entry name" value="Fascin"/>
    <property type="match status" value="1"/>
</dbReference>
<feature type="compositionally biased region" description="Basic and acidic residues" evidence="4">
    <location>
        <begin position="329"/>
        <end position="338"/>
    </location>
</feature>
<evidence type="ECO:0000256" key="1">
    <source>
        <dbReference type="ARBA" id="ARBA00004496"/>
    </source>
</evidence>
<feature type="region of interest" description="Disordered" evidence="4">
    <location>
        <begin position="291"/>
        <end position="338"/>
    </location>
</feature>
<sequence>MLLLLDEHWLGFWDLFPGAGYFCWKDGEGTCRTLQGDLSHLSHPTSIPGCWDPLSKCSFIQKGEPCVCCCAVLPIGQHWDLGCFGRCQDGGWDLGISPEVLEPSRSFPAAFAGDLTEHALPLPPAWLHPWSYMQGPYSHPSGSSPAIGCPRREFFGALERAPGHAPQANLYSLARKRYAHLGPRRDELAVDRDVPWGVDALITLLFVEQRYSLQSCDHRLLRADGRLVPSAEPGTAFTLEFRCGKVAFRDGEGRYLAPSGPSGTLKAGKSSKVGKDELFALEQSCPQVVLRAGNDRNVSTRQGEGRGGSGTGPPSPICIPHPYSRAPRTGREARGGRS</sequence>
<evidence type="ECO:0000313" key="6">
    <source>
        <dbReference type="Ensembl" id="ENSMGAP00000031540.1"/>
    </source>
</evidence>
<proteinExistence type="predicted"/>
<dbReference type="GO" id="GO:0051015">
    <property type="term" value="F:actin filament binding"/>
    <property type="evidence" value="ECO:0007669"/>
    <property type="project" value="InterPro"/>
</dbReference>
<dbReference type="Proteomes" id="UP000001645">
    <property type="component" value="Chromosome 16"/>
</dbReference>
<dbReference type="Gene3D" id="2.80.10.50">
    <property type="match status" value="1"/>
</dbReference>
<keyword evidence="3" id="KW-0009">Actin-binding</keyword>
<dbReference type="InParanoid" id="A0A803YIE2"/>
<dbReference type="GeneTree" id="ENSGT00950000183157"/>
<dbReference type="AlphaFoldDB" id="A0A803YIE2"/>
<dbReference type="GO" id="GO:0005737">
    <property type="term" value="C:cytoplasm"/>
    <property type="evidence" value="ECO:0007669"/>
    <property type="project" value="UniProtKB-SubCell"/>
</dbReference>
<dbReference type="InterPro" id="IPR022768">
    <property type="entry name" value="Fascin-like_dom"/>
</dbReference>
<dbReference type="GO" id="GO:0030674">
    <property type="term" value="F:protein-macromolecule adaptor activity"/>
    <property type="evidence" value="ECO:0007669"/>
    <property type="project" value="InterPro"/>
</dbReference>
<comment type="subcellular location">
    <subcellularLocation>
        <location evidence="1">Cytoplasm</location>
    </subcellularLocation>
</comment>
<dbReference type="CDD" id="cd23348">
    <property type="entry name" value="beta-trefoil_FSCN1_rpt2"/>
    <property type="match status" value="1"/>
</dbReference>
<evidence type="ECO:0000256" key="3">
    <source>
        <dbReference type="ARBA" id="ARBA00023203"/>
    </source>
</evidence>
<accession>A0A803YIE2</accession>
<evidence type="ECO:0000256" key="4">
    <source>
        <dbReference type="SAM" id="MobiDB-lite"/>
    </source>
</evidence>
<reference evidence="6" key="3">
    <citation type="submission" date="2025-09" db="UniProtKB">
        <authorList>
            <consortium name="Ensembl"/>
        </authorList>
    </citation>
    <scope>IDENTIFICATION</scope>
</reference>
<evidence type="ECO:0000256" key="2">
    <source>
        <dbReference type="ARBA" id="ARBA00022490"/>
    </source>
</evidence>
<dbReference type="InterPro" id="IPR008999">
    <property type="entry name" value="Actin-crosslinking"/>
</dbReference>
<dbReference type="SUPFAM" id="SSF50405">
    <property type="entry name" value="Actin-crosslinking proteins"/>
    <property type="match status" value="1"/>
</dbReference>
<reference evidence="6 7" key="1">
    <citation type="journal article" date="2010" name="PLoS Biol.">
        <title>Multi-platform next-generation sequencing of the domestic turkey (Meleagris gallopavo): genome assembly and analysis.</title>
        <authorList>
            <person name="Dalloul R.A."/>
            <person name="Long J.A."/>
            <person name="Zimin A.V."/>
            <person name="Aslam L."/>
            <person name="Beal K."/>
            <person name="Blomberg L.A."/>
            <person name="Bouffard P."/>
            <person name="Burt D.W."/>
            <person name="Crasta O."/>
            <person name="Crooijmans R.P."/>
            <person name="Cooper K."/>
            <person name="Coulombe R.A."/>
            <person name="De S."/>
            <person name="Delany M.E."/>
            <person name="Dodgson J.B."/>
            <person name="Dong J.J."/>
            <person name="Evans C."/>
            <person name="Frederickson K.M."/>
            <person name="Flicek P."/>
            <person name="Florea L."/>
            <person name="Folkerts O."/>
            <person name="Groenen M.A."/>
            <person name="Harkins T.T."/>
            <person name="Herrero J."/>
            <person name="Hoffmann S."/>
            <person name="Megens H.J."/>
            <person name="Jiang A."/>
            <person name="de Jong P."/>
            <person name="Kaiser P."/>
            <person name="Kim H."/>
            <person name="Kim K.W."/>
            <person name="Kim S."/>
            <person name="Langenberger D."/>
            <person name="Lee M.K."/>
            <person name="Lee T."/>
            <person name="Mane S."/>
            <person name="Marcais G."/>
            <person name="Marz M."/>
            <person name="McElroy A.P."/>
            <person name="Modise T."/>
            <person name="Nefedov M."/>
            <person name="Notredame C."/>
            <person name="Paton I.R."/>
            <person name="Payne W.S."/>
            <person name="Pertea G."/>
            <person name="Prickett D."/>
            <person name="Puiu D."/>
            <person name="Qioa D."/>
            <person name="Raineri E."/>
            <person name="Ruffier M."/>
            <person name="Salzberg S.L."/>
            <person name="Schatz M.C."/>
            <person name="Scheuring C."/>
            <person name="Schmidt C.J."/>
            <person name="Schroeder S."/>
            <person name="Searle S.M."/>
            <person name="Smith E.J."/>
            <person name="Smith J."/>
            <person name="Sonstegard T.S."/>
            <person name="Stadler P.F."/>
            <person name="Tafer H."/>
            <person name="Tu Z.J."/>
            <person name="Van Tassell C.P."/>
            <person name="Vilella A.J."/>
            <person name="Williams K.P."/>
            <person name="Yorke J.A."/>
            <person name="Zhang L."/>
            <person name="Zhang H.B."/>
            <person name="Zhang X."/>
            <person name="Zhang Y."/>
            <person name="Reed K.M."/>
        </authorList>
    </citation>
    <scope>NUCLEOTIDE SEQUENCE [LARGE SCALE GENOMIC DNA]</scope>
</reference>
<evidence type="ECO:0000313" key="7">
    <source>
        <dbReference type="Proteomes" id="UP000001645"/>
    </source>
</evidence>
<dbReference type="Ensembl" id="ENSMGAT00000037393.1">
    <property type="protein sequence ID" value="ENSMGAP00000031540.1"/>
    <property type="gene ID" value="ENSMGAG00000018626.1"/>
</dbReference>
<name>A0A803YIE2_MELGA</name>
<organism evidence="6 7">
    <name type="scientific">Meleagris gallopavo</name>
    <name type="common">Wild turkey</name>
    <dbReference type="NCBI Taxonomy" id="9103"/>
    <lineage>
        <taxon>Eukaryota</taxon>
        <taxon>Metazoa</taxon>
        <taxon>Chordata</taxon>
        <taxon>Craniata</taxon>
        <taxon>Vertebrata</taxon>
        <taxon>Euteleostomi</taxon>
        <taxon>Archelosauria</taxon>
        <taxon>Archosauria</taxon>
        <taxon>Dinosauria</taxon>
        <taxon>Saurischia</taxon>
        <taxon>Theropoda</taxon>
        <taxon>Coelurosauria</taxon>
        <taxon>Aves</taxon>
        <taxon>Neognathae</taxon>
        <taxon>Galloanserae</taxon>
        <taxon>Galliformes</taxon>
        <taxon>Phasianidae</taxon>
        <taxon>Meleagridinae</taxon>
        <taxon>Meleagris</taxon>
    </lineage>
</organism>
<keyword evidence="7" id="KW-1185">Reference proteome</keyword>
<protein>
    <recommendedName>
        <fullName evidence="5">Fascin-like domain-containing protein</fullName>
    </recommendedName>
</protein>
<reference evidence="6" key="2">
    <citation type="submission" date="2025-08" db="UniProtKB">
        <authorList>
            <consortium name="Ensembl"/>
        </authorList>
    </citation>
    <scope>IDENTIFICATION</scope>
</reference>
<keyword evidence="2" id="KW-0963">Cytoplasm</keyword>
<evidence type="ECO:0000259" key="5">
    <source>
        <dbReference type="Pfam" id="PF06268"/>
    </source>
</evidence>
<feature type="domain" description="Fascin-like" evidence="5">
    <location>
        <begin position="168"/>
        <end position="281"/>
    </location>
</feature>
<dbReference type="FunFam" id="2.80.10.50:FF:000015">
    <property type="entry name" value="Fascin"/>
    <property type="match status" value="1"/>
</dbReference>